<reference evidence="1" key="2">
    <citation type="submission" date="2021-08" db="EMBL/GenBank/DDBJ databases">
        <authorList>
            <person name="Tani A."/>
            <person name="Ola A."/>
            <person name="Ogura Y."/>
            <person name="Katsura K."/>
            <person name="Hayashi T."/>
        </authorList>
    </citation>
    <scope>NUCLEOTIDE SEQUENCE</scope>
    <source>
        <strain evidence="1">NBRC 15686</strain>
    </source>
</reference>
<gene>
    <name evidence="1" type="ORF">LNAOJCKE_4732</name>
</gene>
<proteinExistence type="predicted"/>
<accession>A0ABQ4UN37</accession>
<sequence length="41" mass="4389">MTGFLVAGAIGFGLGWLVFGQHSYSGDYVARGMSRSSARDY</sequence>
<protein>
    <submittedName>
        <fullName evidence="1">Uncharacterized protein</fullName>
    </submittedName>
</protein>
<dbReference type="RefSeq" id="WP_283214545.1">
    <property type="nucleotide sequence ID" value="NZ_BAAADH010000021.1"/>
</dbReference>
<reference evidence="1" key="1">
    <citation type="journal article" date="2021" name="Front. Microbiol.">
        <title>Comprehensive Comparative Genomics and Phenotyping of Methylobacterium Species.</title>
        <authorList>
            <person name="Alessa O."/>
            <person name="Ogura Y."/>
            <person name="Fujitani Y."/>
            <person name="Takami H."/>
            <person name="Hayashi T."/>
            <person name="Sahin N."/>
            <person name="Tani A."/>
        </authorList>
    </citation>
    <scope>NUCLEOTIDE SEQUENCE</scope>
    <source>
        <strain evidence="1">NBRC 15686</strain>
    </source>
</reference>
<name>A0ABQ4UN37_9HYPH</name>
<dbReference type="Proteomes" id="UP001055039">
    <property type="component" value="Unassembled WGS sequence"/>
</dbReference>
<evidence type="ECO:0000313" key="1">
    <source>
        <dbReference type="EMBL" id="GJE67500.1"/>
    </source>
</evidence>
<organism evidence="1 2">
    <name type="scientific">Methylorubrum aminovorans</name>
    <dbReference type="NCBI Taxonomy" id="269069"/>
    <lineage>
        <taxon>Bacteria</taxon>
        <taxon>Pseudomonadati</taxon>
        <taxon>Pseudomonadota</taxon>
        <taxon>Alphaproteobacteria</taxon>
        <taxon>Hyphomicrobiales</taxon>
        <taxon>Methylobacteriaceae</taxon>
        <taxon>Methylorubrum</taxon>
    </lineage>
</organism>
<comment type="caution">
    <text evidence="1">The sequence shown here is derived from an EMBL/GenBank/DDBJ whole genome shotgun (WGS) entry which is preliminary data.</text>
</comment>
<evidence type="ECO:0000313" key="2">
    <source>
        <dbReference type="Proteomes" id="UP001055039"/>
    </source>
</evidence>
<keyword evidence="2" id="KW-1185">Reference proteome</keyword>
<dbReference type="EMBL" id="BPRC01000028">
    <property type="protein sequence ID" value="GJE67500.1"/>
    <property type="molecule type" value="Genomic_DNA"/>
</dbReference>